<dbReference type="OrthoDB" id="10030083at2759"/>
<evidence type="ECO:0000256" key="3">
    <source>
        <dbReference type="ARBA" id="ARBA00022692"/>
    </source>
</evidence>
<feature type="transmembrane region" description="Helical" evidence="7">
    <location>
        <begin position="372"/>
        <end position="393"/>
    </location>
</feature>
<feature type="transmembrane region" description="Helical" evidence="7">
    <location>
        <begin position="310"/>
        <end position="328"/>
    </location>
</feature>
<reference evidence="9 10" key="1">
    <citation type="submission" date="2021-02" db="EMBL/GenBank/DDBJ databases">
        <title>Porcisia hertigi Genome sequencing and assembly.</title>
        <authorList>
            <person name="Almutairi H."/>
            <person name="Gatherer D."/>
        </authorList>
    </citation>
    <scope>NUCLEOTIDE SEQUENCE [LARGE SCALE GENOMIC DNA]</scope>
    <source>
        <strain evidence="9 10">C119</strain>
    </source>
</reference>
<gene>
    <name evidence="9" type="ORF">JKF63_06528</name>
</gene>
<comment type="subcellular location">
    <subcellularLocation>
        <location evidence="1">Membrane</location>
        <topology evidence="1">Multi-pass membrane protein</topology>
    </subcellularLocation>
</comment>
<evidence type="ECO:0000256" key="5">
    <source>
        <dbReference type="ARBA" id="ARBA00023136"/>
    </source>
</evidence>
<dbReference type="InterPro" id="IPR036938">
    <property type="entry name" value="PAP2/HPO_sf"/>
</dbReference>
<name>A0A836IDT5_9TRYP</name>
<dbReference type="RefSeq" id="XP_067757894.1">
    <property type="nucleotide sequence ID" value="XM_067902477.1"/>
</dbReference>
<sequence length="408" mass="44820">MGSCRGHAILRFIFFFRVHDYILCVVCAVIALAVGKVRPFCRPFSWTDPSIDFPFANTETFPTWSLFLISILPAVVYVLGEAARHCWLRHIQGGVLTHDPYSKNTWLLVESEHHGGGHRVRTTDAKDNFCNAAVPPLQPTSPLFHPPLSADAQAAINVVAADTLTNRDLDAQEMQAGLSTAAVAPVESRLVQSRLSPTNAHNDHTEHCGALSETSAPSSGTAEAVLNKGTAHTYTLPRPWQRFLLHAHMWVLTQAFSVFFTMMVVDVVKVYAGRLRPDFLARLRQKGFTPQSVDVDYCGVAREGRLSFPSGHSGIGFAALLPLCFYVLHSLHGFRHGGVSLWRIIIALLPLILAICIAVSRTRDNRHNFDDIFAGSAIGIIGALIAIKAIMMVDGQTGQLVPRLAHHR</sequence>
<dbReference type="Pfam" id="PF01569">
    <property type="entry name" value="PAP2"/>
    <property type="match status" value="1"/>
</dbReference>
<keyword evidence="3 7" id="KW-0812">Transmembrane</keyword>
<proteinExistence type="inferred from homology"/>
<evidence type="ECO:0000256" key="1">
    <source>
        <dbReference type="ARBA" id="ARBA00004141"/>
    </source>
</evidence>
<feature type="transmembrane region" description="Helical" evidence="7">
    <location>
        <begin position="12"/>
        <end position="34"/>
    </location>
</feature>
<dbReference type="EMBL" id="JAFJZO010000018">
    <property type="protein sequence ID" value="KAG5507579.1"/>
    <property type="molecule type" value="Genomic_DNA"/>
</dbReference>
<accession>A0A836IDT5</accession>
<keyword evidence="10" id="KW-1185">Reference proteome</keyword>
<dbReference type="Gene3D" id="1.20.144.10">
    <property type="entry name" value="Phosphatidic acid phosphatase type 2/haloperoxidase"/>
    <property type="match status" value="1"/>
</dbReference>
<feature type="transmembrane region" description="Helical" evidence="7">
    <location>
        <begin position="61"/>
        <end position="80"/>
    </location>
</feature>
<keyword evidence="5 7" id="KW-0472">Membrane</keyword>
<evidence type="ECO:0000256" key="6">
    <source>
        <dbReference type="SAM" id="MobiDB-lite"/>
    </source>
</evidence>
<organism evidence="9 10">
    <name type="scientific">Porcisia hertigi</name>
    <dbReference type="NCBI Taxonomy" id="2761500"/>
    <lineage>
        <taxon>Eukaryota</taxon>
        <taxon>Discoba</taxon>
        <taxon>Euglenozoa</taxon>
        <taxon>Kinetoplastea</taxon>
        <taxon>Metakinetoplastina</taxon>
        <taxon>Trypanosomatida</taxon>
        <taxon>Trypanosomatidae</taxon>
        <taxon>Leishmaniinae</taxon>
        <taxon>Porcisia</taxon>
    </lineage>
</organism>
<evidence type="ECO:0000313" key="10">
    <source>
        <dbReference type="Proteomes" id="UP000674318"/>
    </source>
</evidence>
<dbReference type="GO" id="GO:0006644">
    <property type="term" value="P:phospholipid metabolic process"/>
    <property type="evidence" value="ECO:0007669"/>
    <property type="project" value="InterPro"/>
</dbReference>
<evidence type="ECO:0000256" key="2">
    <source>
        <dbReference type="ARBA" id="ARBA00008816"/>
    </source>
</evidence>
<dbReference type="PANTHER" id="PTHR10165:SF35">
    <property type="entry name" value="RE23632P"/>
    <property type="match status" value="1"/>
</dbReference>
<dbReference type="SUPFAM" id="SSF48317">
    <property type="entry name" value="Acid phosphatase/Vanadium-dependent haloperoxidase"/>
    <property type="match status" value="1"/>
</dbReference>
<dbReference type="GO" id="GO:0008195">
    <property type="term" value="F:phosphatidate phosphatase activity"/>
    <property type="evidence" value="ECO:0007669"/>
    <property type="project" value="TreeGrafter"/>
</dbReference>
<feature type="compositionally biased region" description="Polar residues" evidence="6">
    <location>
        <begin position="212"/>
        <end position="221"/>
    </location>
</feature>
<comment type="similarity">
    <text evidence="2">Belongs to the PA-phosphatase related phosphoesterase family.</text>
</comment>
<dbReference type="SMART" id="SM00014">
    <property type="entry name" value="acidPPc"/>
    <property type="match status" value="1"/>
</dbReference>
<dbReference type="Proteomes" id="UP000674318">
    <property type="component" value="Unassembled WGS sequence"/>
</dbReference>
<feature type="region of interest" description="Disordered" evidence="6">
    <location>
        <begin position="197"/>
        <end position="221"/>
    </location>
</feature>
<evidence type="ECO:0000256" key="4">
    <source>
        <dbReference type="ARBA" id="ARBA00022989"/>
    </source>
</evidence>
<dbReference type="KEGG" id="phet:94292554"/>
<evidence type="ECO:0000259" key="8">
    <source>
        <dbReference type="SMART" id="SM00014"/>
    </source>
</evidence>
<dbReference type="GO" id="GO:0046839">
    <property type="term" value="P:phospholipid dephosphorylation"/>
    <property type="evidence" value="ECO:0007669"/>
    <property type="project" value="TreeGrafter"/>
</dbReference>
<protein>
    <recommendedName>
        <fullName evidence="8">Phosphatidic acid phosphatase type 2/haloperoxidase domain-containing protein</fullName>
    </recommendedName>
</protein>
<dbReference type="AlphaFoldDB" id="A0A836IDT5"/>
<evidence type="ECO:0000313" key="9">
    <source>
        <dbReference type="EMBL" id="KAG5507579.1"/>
    </source>
</evidence>
<feature type="transmembrane region" description="Helical" evidence="7">
    <location>
        <begin position="243"/>
        <end position="265"/>
    </location>
</feature>
<comment type="caution">
    <text evidence="9">The sequence shown here is derived from an EMBL/GenBank/DDBJ whole genome shotgun (WGS) entry which is preliminary data.</text>
</comment>
<dbReference type="InterPro" id="IPR043216">
    <property type="entry name" value="PAP-like"/>
</dbReference>
<feature type="transmembrane region" description="Helical" evidence="7">
    <location>
        <begin position="340"/>
        <end position="360"/>
    </location>
</feature>
<feature type="domain" description="Phosphatidic acid phosphatase type 2/haloperoxidase" evidence="8">
    <location>
        <begin position="251"/>
        <end position="387"/>
    </location>
</feature>
<evidence type="ECO:0000256" key="7">
    <source>
        <dbReference type="SAM" id="Phobius"/>
    </source>
</evidence>
<dbReference type="GO" id="GO:0016020">
    <property type="term" value="C:membrane"/>
    <property type="evidence" value="ECO:0007669"/>
    <property type="project" value="UniProtKB-SubCell"/>
</dbReference>
<dbReference type="PANTHER" id="PTHR10165">
    <property type="entry name" value="LIPID PHOSPHATE PHOSPHATASE"/>
    <property type="match status" value="1"/>
</dbReference>
<dbReference type="GeneID" id="94292554"/>
<keyword evidence="4 7" id="KW-1133">Transmembrane helix</keyword>
<dbReference type="InterPro" id="IPR000326">
    <property type="entry name" value="PAP2/HPO"/>
</dbReference>